<dbReference type="AlphaFoldDB" id="A0A9D1EW47"/>
<dbReference type="Proteomes" id="UP000823928">
    <property type="component" value="Unassembled WGS sequence"/>
</dbReference>
<reference evidence="1" key="1">
    <citation type="submission" date="2020-10" db="EMBL/GenBank/DDBJ databases">
        <authorList>
            <person name="Gilroy R."/>
        </authorList>
    </citation>
    <scope>NUCLEOTIDE SEQUENCE</scope>
    <source>
        <strain evidence="1">6276</strain>
    </source>
</reference>
<evidence type="ECO:0000313" key="1">
    <source>
        <dbReference type="EMBL" id="HIS35068.1"/>
    </source>
</evidence>
<evidence type="ECO:0000313" key="2">
    <source>
        <dbReference type="Proteomes" id="UP000823928"/>
    </source>
</evidence>
<name>A0A9D1EW47_9BACT</name>
<gene>
    <name evidence="1" type="ORF">IAC10_00350</name>
</gene>
<protein>
    <submittedName>
        <fullName evidence="1">Uncharacterized protein</fullName>
    </submittedName>
</protein>
<comment type="caution">
    <text evidence="1">The sequence shown here is derived from an EMBL/GenBank/DDBJ whole genome shotgun (WGS) entry which is preliminary data.</text>
</comment>
<sequence>MSDAIDYTEVPYLQDILNFLPIDPDDEEDVIGYIDNISNLVAVNYKNGQYQFAYFGVHLLYMTYIYCTAWKIAQIEPKRYKDAIVFARSYSGREKDLKIEDADSIFSYSLIPEKEIAKLFRIIGLDKSQISIIGNLVEMRNEMAHASGKFEILTEEIFDAKVNNIISSMRNIHRCMDPLIRKWFERILISFCNGEYKEYDNPKDIIDEQMIQSFKLSANELLACNEMSAKDLITSHQELKEQLKSFKKSLFNYCKEVGFIE</sequence>
<dbReference type="EMBL" id="DVIU01000009">
    <property type="protein sequence ID" value="HIS35068.1"/>
    <property type="molecule type" value="Genomic_DNA"/>
</dbReference>
<reference evidence="1" key="2">
    <citation type="journal article" date="2021" name="PeerJ">
        <title>Extensive microbial diversity within the chicken gut microbiome revealed by metagenomics and culture.</title>
        <authorList>
            <person name="Gilroy R."/>
            <person name="Ravi A."/>
            <person name="Getino M."/>
            <person name="Pursley I."/>
            <person name="Horton D.L."/>
            <person name="Alikhan N.F."/>
            <person name="Baker D."/>
            <person name="Gharbi K."/>
            <person name="Hall N."/>
            <person name="Watson M."/>
            <person name="Adriaenssens E.M."/>
            <person name="Foster-Nyarko E."/>
            <person name="Jarju S."/>
            <person name="Secka A."/>
            <person name="Antonio M."/>
            <person name="Oren A."/>
            <person name="Chaudhuri R.R."/>
            <person name="La Ragione R."/>
            <person name="Hildebrand F."/>
            <person name="Pallen M.J."/>
        </authorList>
    </citation>
    <scope>NUCLEOTIDE SEQUENCE</scope>
    <source>
        <strain evidence="1">6276</strain>
    </source>
</reference>
<organism evidence="1 2">
    <name type="scientific">Candidatus Scatousia excrementigallinarum</name>
    <dbReference type="NCBI Taxonomy" id="2840935"/>
    <lineage>
        <taxon>Bacteria</taxon>
        <taxon>Candidatus Scatousia</taxon>
    </lineage>
</organism>
<accession>A0A9D1EW47</accession>
<proteinExistence type="predicted"/>